<dbReference type="EMBL" id="MT141925">
    <property type="protein sequence ID" value="QJA72107.1"/>
    <property type="molecule type" value="Genomic_DNA"/>
</dbReference>
<evidence type="ECO:0000313" key="1">
    <source>
        <dbReference type="EMBL" id="QJA72107.1"/>
    </source>
</evidence>
<accession>A0A6M3L8H2</accession>
<dbReference type="AlphaFoldDB" id="A0A6M3L8H2"/>
<name>A0A6M3L8H2_9ZZZZ</name>
<protein>
    <submittedName>
        <fullName evidence="2">Uncharacterized protein</fullName>
    </submittedName>
</protein>
<proteinExistence type="predicted"/>
<gene>
    <name evidence="1" type="ORF">MM415A02916_0003</name>
    <name evidence="2" type="ORF">MM415B02540_0004</name>
</gene>
<reference evidence="2" key="1">
    <citation type="submission" date="2020-03" db="EMBL/GenBank/DDBJ databases">
        <title>The deep terrestrial virosphere.</title>
        <authorList>
            <person name="Holmfeldt K."/>
            <person name="Nilsson E."/>
            <person name="Simone D."/>
            <person name="Lopez-Fernandez M."/>
            <person name="Wu X."/>
            <person name="de Brujin I."/>
            <person name="Lundin D."/>
            <person name="Andersson A."/>
            <person name="Bertilsson S."/>
            <person name="Dopson M."/>
        </authorList>
    </citation>
    <scope>NUCLEOTIDE SEQUENCE</scope>
    <source>
        <strain evidence="1">MM415A02916</strain>
        <strain evidence="2">MM415B02540</strain>
    </source>
</reference>
<evidence type="ECO:0000313" key="2">
    <source>
        <dbReference type="EMBL" id="QJA89505.1"/>
    </source>
</evidence>
<organism evidence="2">
    <name type="scientific">viral metagenome</name>
    <dbReference type="NCBI Taxonomy" id="1070528"/>
    <lineage>
        <taxon>unclassified sequences</taxon>
        <taxon>metagenomes</taxon>
        <taxon>organismal metagenomes</taxon>
    </lineage>
</organism>
<dbReference type="EMBL" id="MT142850">
    <property type="protein sequence ID" value="QJA89505.1"/>
    <property type="molecule type" value="Genomic_DNA"/>
</dbReference>
<sequence>MEELNNNEMSIVLSIKNDKGILKQWGKKITDLYNPIELKAILSSWGRTLQWDEVQNEMVEHIKE</sequence>